<dbReference type="Proteomes" id="UP000828390">
    <property type="component" value="Unassembled WGS sequence"/>
</dbReference>
<proteinExistence type="predicted"/>
<dbReference type="InterPro" id="IPR036236">
    <property type="entry name" value="Znf_C2H2_sf"/>
</dbReference>
<evidence type="ECO:0000259" key="5">
    <source>
        <dbReference type="PROSITE" id="PS50157"/>
    </source>
</evidence>
<evidence type="ECO:0000313" key="7">
    <source>
        <dbReference type="Proteomes" id="UP000828390"/>
    </source>
</evidence>
<name>A0A9D4HDG1_DREPO</name>
<evidence type="ECO:0000256" key="4">
    <source>
        <dbReference type="PROSITE-ProRule" id="PRU00042"/>
    </source>
</evidence>
<dbReference type="PANTHER" id="PTHR23235:SF176">
    <property type="entry name" value="C2H2-TYPE DOMAIN-CONTAINING PROTEIN"/>
    <property type="match status" value="1"/>
</dbReference>
<dbReference type="PROSITE" id="PS00028">
    <property type="entry name" value="ZINC_FINGER_C2H2_1"/>
    <property type="match status" value="1"/>
</dbReference>
<feature type="domain" description="C2H2-type" evidence="5">
    <location>
        <begin position="22"/>
        <end position="51"/>
    </location>
</feature>
<comment type="caution">
    <text evidence="6">The sequence shown here is derived from an EMBL/GenBank/DDBJ whole genome shotgun (WGS) entry which is preliminary data.</text>
</comment>
<evidence type="ECO:0000256" key="3">
    <source>
        <dbReference type="ARBA" id="ARBA00022833"/>
    </source>
</evidence>
<gene>
    <name evidence="6" type="ORF">DPMN_073480</name>
</gene>
<evidence type="ECO:0000256" key="2">
    <source>
        <dbReference type="ARBA" id="ARBA00022771"/>
    </source>
</evidence>
<keyword evidence="2 4" id="KW-0863">Zinc-finger</keyword>
<protein>
    <recommendedName>
        <fullName evidence="5">C2H2-type domain-containing protein</fullName>
    </recommendedName>
</protein>
<sequence>MLISLLATVALNADMSCRQKLFHCTFSACRKCFTSRTQLQIHTRTHTGEKPHKGLNCGKAFAQSNNLYRHLR</sequence>
<dbReference type="Pfam" id="PF00096">
    <property type="entry name" value="zf-C2H2"/>
    <property type="match status" value="2"/>
</dbReference>
<dbReference type="GO" id="GO:0000978">
    <property type="term" value="F:RNA polymerase II cis-regulatory region sequence-specific DNA binding"/>
    <property type="evidence" value="ECO:0007669"/>
    <property type="project" value="TreeGrafter"/>
</dbReference>
<reference evidence="6" key="1">
    <citation type="journal article" date="2019" name="bioRxiv">
        <title>The Genome of the Zebra Mussel, Dreissena polymorpha: A Resource for Invasive Species Research.</title>
        <authorList>
            <person name="McCartney M.A."/>
            <person name="Auch B."/>
            <person name="Kono T."/>
            <person name="Mallez S."/>
            <person name="Zhang Y."/>
            <person name="Obille A."/>
            <person name="Becker A."/>
            <person name="Abrahante J.E."/>
            <person name="Garbe J."/>
            <person name="Badalamenti J.P."/>
            <person name="Herman A."/>
            <person name="Mangelson H."/>
            <person name="Liachko I."/>
            <person name="Sullivan S."/>
            <person name="Sone E.D."/>
            <person name="Koren S."/>
            <person name="Silverstein K.A.T."/>
            <person name="Beckman K.B."/>
            <person name="Gohl D.M."/>
        </authorList>
    </citation>
    <scope>NUCLEOTIDE SEQUENCE</scope>
    <source>
        <strain evidence="6">Duluth1</strain>
        <tissue evidence="6">Whole animal</tissue>
    </source>
</reference>
<dbReference type="AlphaFoldDB" id="A0A9D4HDG1"/>
<accession>A0A9D4HDG1</accession>
<dbReference type="GO" id="GO:0000981">
    <property type="term" value="F:DNA-binding transcription factor activity, RNA polymerase II-specific"/>
    <property type="evidence" value="ECO:0007669"/>
    <property type="project" value="TreeGrafter"/>
</dbReference>
<dbReference type="SUPFAM" id="SSF57667">
    <property type="entry name" value="beta-beta-alpha zinc fingers"/>
    <property type="match status" value="1"/>
</dbReference>
<dbReference type="GO" id="GO:0008270">
    <property type="term" value="F:zinc ion binding"/>
    <property type="evidence" value="ECO:0007669"/>
    <property type="project" value="UniProtKB-KW"/>
</dbReference>
<dbReference type="PROSITE" id="PS50157">
    <property type="entry name" value="ZINC_FINGER_C2H2_2"/>
    <property type="match status" value="1"/>
</dbReference>
<dbReference type="PANTHER" id="PTHR23235">
    <property type="entry name" value="KRUEPPEL-LIKE TRANSCRIPTION FACTOR"/>
    <property type="match status" value="1"/>
</dbReference>
<keyword evidence="1" id="KW-0479">Metal-binding</keyword>
<evidence type="ECO:0000313" key="6">
    <source>
        <dbReference type="EMBL" id="KAH3713683.1"/>
    </source>
</evidence>
<evidence type="ECO:0000256" key="1">
    <source>
        <dbReference type="ARBA" id="ARBA00022723"/>
    </source>
</evidence>
<keyword evidence="7" id="KW-1185">Reference proteome</keyword>
<dbReference type="EMBL" id="JAIWYP010000014">
    <property type="protein sequence ID" value="KAH3713683.1"/>
    <property type="molecule type" value="Genomic_DNA"/>
</dbReference>
<organism evidence="6 7">
    <name type="scientific">Dreissena polymorpha</name>
    <name type="common">Zebra mussel</name>
    <name type="synonym">Mytilus polymorpha</name>
    <dbReference type="NCBI Taxonomy" id="45954"/>
    <lineage>
        <taxon>Eukaryota</taxon>
        <taxon>Metazoa</taxon>
        <taxon>Spiralia</taxon>
        <taxon>Lophotrochozoa</taxon>
        <taxon>Mollusca</taxon>
        <taxon>Bivalvia</taxon>
        <taxon>Autobranchia</taxon>
        <taxon>Heteroconchia</taxon>
        <taxon>Euheterodonta</taxon>
        <taxon>Imparidentia</taxon>
        <taxon>Neoheterodontei</taxon>
        <taxon>Myida</taxon>
        <taxon>Dreissenoidea</taxon>
        <taxon>Dreissenidae</taxon>
        <taxon>Dreissena</taxon>
    </lineage>
</organism>
<dbReference type="FunFam" id="3.30.160.60:FF:002343">
    <property type="entry name" value="Zinc finger protein 33A"/>
    <property type="match status" value="1"/>
</dbReference>
<keyword evidence="3" id="KW-0862">Zinc</keyword>
<dbReference type="Gene3D" id="3.30.160.60">
    <property type="entry name" value="Classic Zinc Finger"/>
    <property type="match status" value="2"/>
</dbReference>
<reference evidence="6" key="2">
    <citation type="submission" date="2020-11" db="EMBL/GenBank/DDBJ databases">
        <authorList>
            <person name="McCartney M.A."/>
            <person name="Auch B."/>
            <person name="Kono T."/>
            <person name="Mallez S."/>
            <person name="Becker A."/>
            <person name="Gohl D.M."/>
            <person name="Silverstein K.A.T."/>
            <person name="Koren S."/>
            <person name="Bechman K.B."/>
            <person name="Herman A."/>
            <person name="Abrahante J.E."/>
            <person name="Garbe J."/>
        </authorList>
    </citation>
    <scope>NUCLEOTIDE SEQUENCE</scope>
    <source>
        <strain evidence="6">Duluth1</strain>
        <tissue evidence="6">Whole animal</tissue>
    </source>
</reference>
<dbReference type="InterPro" id="IPR013087">
    <property type="entry name" value="Znf_C2H2_type"/>
</dbReference>